<feature type="region of interest" description="Disordered" evidence="1">
    <location>
        <begin position="1"/>
        <end position="36"/>
    </location>
</feature>
<feature type="transmembrane region" description="Helical" evidence="2">
    <location>
        <begin position="84"/>
        <end position="108"/>
    </location>
</feature>
<keyword evidence="2" id="KW-0472">Membrane</keyword>
<feature type="compositionally biased region" description="Pro residues" evidence="1">
    <location>
        <begin position="11"/>
        <end position="33"/>
    </location>
</feature>
<protein>
    <submittedName>
        <fullName evidence="3">Uncharacterized protein</fullName>
    </submittedName>
</protein>
<evidence type="ECO:0000256" key="2">
    <source>
        <dbReference type="SAM" id="Phobius"/>
    </source>
</evidence>
<dbReference type="AlphaFoldDB" id="A0A1H8UG02"/>
<dbReference type="OrthoDB" id="5191398at2"/>
<dbReference type="STRING" id="673521.SAMN05660991_02877"/>
<dbReference type="EMBL" id="FOEE01000008">
    <property type="protein sequence ID" value="SEP02150.1"/>
    <property type="molecule type" value="Genomic_DNA"/>
</dbReference>
<evidence type="ECO:0000313" key="3">
    <source>
        <dbReference type="EMBL" id="SEP02150.1"/>
    </source>
</evidence>
<organism evidence="3 4">
    <name type="scientific">Trujillonella endophytica</name>
    <dbReference type="NCBI Taxonomy" id="673521"/>
    <lineage>
        <taxon>Bacteria</taxon>
        <taxon>Bacillati</taxon>
        <taxon>Actinomycetota</taxon>
        <taxon>Actinomycetes</taxon>
        <taxon>Geodermatophilales</taxon>
        <taxon>Geodermatophilaceae</taxon>
        <taxon>Trujillonella</taxon>
    </lineage>
</organism>
<proteinExistence type="predicted"/>
<feature type="transmembrane region" description="Helical" evidence="2">
    <location>
        <begin position="120"/>
        <end position="141"/>
    </location>
</feature>
<gene>
    <name evidence="3" type="ORF">SAMN05660991_02877</name>
</gene>
<keyword evidence="4" id="KW-1185">Reference proteome</keyword>
<feature type="transmembrane region" description="Helical" evidence="2">
    <location>
        <begin position="147"/>
        <end position="169"/>
    </location>
</feature>
<dbReference type="RefSeq" id="WP_139220477.1">
    <property type="nucleotide sequence ID" value="NZ_FOEE01000008.1"/>
</dbReference>
<reference evidence="4" key="1">
    <citation type="submission" date="2016-10" db="EMBL/GenBank/DDBJ databases">
        <authorList>
            <person name="Varghese N."/>
            <person name="Submissions S."/>
        </authorList>
    </citation>
    <scope>NUCLEOTIDE SEQUENCE [LARGE SCALE GENOMIC DNA]</scope>
    <source>
        <strain evidence="4">DSM 45413</strain>
    </source>
</reference>
<keyword evidence="2" id="KW-1133">Transmembrane helix</keyword>
<evidence type="ECO:0000256" key="1">
    <source>
        <dbReference type="SAM" id="MobiDB-lite"/>
    </source>
</evidence>
<accession>A0A1H8UG02</accession>
<sequence>MTAAQGGPDQQGPPQPYGYAPAPPPPGQGAPPEPTERPLSVRIGLGAFVATLVLGLIALGVQFADPDAVVDELRAMDDNLSEDTARTLFTVVLALTLALYAVQALVIWFAWTGRGWARTVLLILGVLAAVSGLAGVSGAGAPTTGSGFLTSMSAFTLAATLAGVVALALRPSAEWYQNEGRRRAAVR</sequence>
<feature type="transmembrane region" description="Helical" evidence="2">
    <location>
        <begin position="43"/>
        <end position="64"/>
    </location>
</feature>
<keyword evidence="2" id="KW-0812">Transmembrane</keyword>
<evidence type="ECO:0000313" key="4">
    <source>
        <dbReference type="Proteomes" id="UP000198960"/>
    </source>
</evidence>
<dbReference type="Proteomes" id="UP000198960">
    <property type="component" value="Unassembled WGS sequence"/>
</dbReference>
<name>A0A1H8UG02_9ACTN</name>
<feature type="compositionally biased region" description="Low complexity" evidence="1">
    <location>
        <begin position="1"/>
        <end position="10"/>
    </location>
</feature>